<dbReference type="EMBL" id="QUQM01000005">
    <property type="protein sequence ID" value="KAA8643351.1"/>
    <property type="molecule type" value="Genomic_DNA"/>
</dbReference>
<evidence type="ECO:0008006" key="3">
    <source>
        <dbReference type="Google" id="ProtNLM"/>
    </source>
</evidence>
<protein>
    <recommendedName>
        <fullName evidence="3">Terpene synthase</fullName>
    </recommendedName>
</protein>
<dbReference type="InterPro" id="IPR008949">
    <property type="entry name" value="Isoprenoid_synthase_dom_sf"/>
</dbReference>
<evidence type="ECO:0000313" key="1">
    <source>
        <dbReference type="EMBL" id="KAA8643351.1"/>
    </source>
</evidence>
<reference evidence="1 2" key="1">
    <citation type="submission" date="2019-08" db="EMBL/GenBank/DDBJ databases">
        <title>The genome sequence of a newly discovered highly antifungal drug resistant Aspergillus species, Aspergillus tanneri NIH 1004.</title>
        <authorList>
            <person name="Mounaud S."/>
            <person name="Singh I."/>
            <person name="Joardar V."/>
            <person name="Pakala S."/>
            <person name="Pakala S."/>
            <person name="Venepally P."/>
            <person name="Chung J.K."/>
            <person name="Losada L."/>
            <person name="Nierman W.C."/>
        </authorList>
    </citation>
    <scope>NUCLEOTIDE SEQUENCE [LARGE SCALE GENOMIC DNA]</scope>
    <source>
        <strain evidence="1 2">NIH1004</strain>
    </source>
</reference>
<accession>A0A5M9M991</accession>
<dbReference type="Proteomes" id="UP000324241">
    <property type="component" value="Unassembled WGS sequence"/>
</dbReference>
<proteinExistence type="predicted"/>
<gene>
    <name evidence="1" type="ORF">ATNIH1004_010118</name>
</gene>
<sequence>MPNLSILFPGWKCQIHKEYERARDESLNPWLQHWIEDEATYQKLQAAEFGIFAAILCAEFTFEKLCTVAKYFTWFFIWDDIFDCGYFEHDEIGLAAYRETSAAYFKSVLRGQGEYPDLSGWNNELRNALQCWDEVGVHIRRTCAEGTCEVILNRLLSYVESVNRVDTIYDDGRIPSIEAYWERRELTAGVYPVVAIIPYDTVLSP</sequence>
<dbReference type="VEuPathDB" id="FungiDB:EYZ11_000880"/>
<comment type="caution">
    <text evidence="1">The sequence shown here is derived from an EMBL/GenBank/DDBJ whole genome shotgun (WGS) entry which is preliminary data.</text>
</comment>
<dbReference type="AlphaFoldDB" id="A0A5M9M991"/>
<dbReference type="Pfam" id="PF19086">
    <property type="entry name" value="Terpene_syn_C_2"/>
    <property type="match status" value="1"/>
</dbReference>
<dbReference type="GeneID" id="54332820"/>
<dbReference type="RefSeq" id="XP_033422713.1">
    <property type="nucleotide sequence ID" value="XM_033574695.1"/>
</dbReference>
<name>A0A5M9M991_9EURO</name>
<organism evidence="1 2">
    <name type="scientific">Aspergillus tanneri</name>
    <dbReference type="NCBI Taxonomy" id="1220188"/>
    <lineage>
        <taxon>Eukaryota</taxon>
        <taxon>Fungi</taxon>
        <taxon>Dikarya</taxon>
        <taxon>Ascomycota</taxon>
        <taxon>Pezizomycotina</taxon>
        <taxon>Eurotiomycetes</taxon>
        <taxon>Eurotiomycetidae</taxon>
        <taxon>Eurotiales</taxon>
        <taxon>Aspergillaceae</taxon>
        <taxon>Aspergillus</taxon>
        <taxon>Aspergillus subgen. Circumdati</taxon>
    </lineage>
</organism>
<evidence type="ECO:0000313" key="2">
    <source>
        <dbReference type="Proteomes" id="UP000324241"/>
    </source>
</evidence>
<dbReference type="SUPFAM" id="SSF48576">
    <property type="entry name" value="Terpenoid synthases"/>
    <property type="match status" value="1"/>
</dbReference>
<dbReference type="Gene3D" id="1.10.600.10">
    <property type="entry name" value="Farnesyl Diphosphate Synthase"/>
    <property type="match status" value="1"/>
</dbReference>
<dbReference type="OrthoDB" id="2861623at2759"/>